<name>K8EEC4_9CHLO</name>
<dbReference type="OrthoDB" id="10384394at2759"/>
<keyword evidence="2" id="KW-0812">Transmembrane</keyword>
<feature type="region of interest" description="Disordered" evidence="1">
    <location>
        <begin position="231"/>
        <end position="271"/>
    </location>
</feature>
<dbReference type="KEGG" id="bpg:Bathy04g04450"/>
<evidence type="ECO:0000313" key="4">
    <source>
        <dbReference type="EMBL" id="CCO16371.1"/>
    </source>
</evidence>
<evidence type="ECO:0000256" key="2">
    <source>
        <dbReference type="SAM" id="Phobius"/>
    </source>
</evidence>
<dbReference type="InterPro" id="IPR001251">
    <property type="entry name" value="CRAL-TRIO_dom"/>
</dbReference>
<feature type="transmembrane region" description="Helical" evidence="2">
    <location>
        <begin position="694"/>
        <end position="714"/>
    </location>
</feature>
<feature type="region of interest" description="Disordered" evidence="1">
    <location>
        <begin position="631"/>
        <end position="671"/>
    </location>
</feature>
<reference evidence="4 5" key="1">
    <citation type="submission" date="2011-10" db="EMBL/GenBank/DDBJ databases">
        <authorList>
            <person name="Genoscope - CEA"/>
        </authorList>
    </citation>
    <scope>NUCLEOTIDE SEQUENCE [LARGE SCALE GENOMIC DNA]</scope>
    <source>
        <strain evidence="4 5">RCC 1105</strain>
    </source>
</reference>
<keyword evidence="2" id="KW-1133">Transmembrane helix</keyword>
<proteinExistence type="predicted"/>
<keyword evidence="2" id="KW-0472">Membrane</keyword>
<evidence type="ECO:0000259" key="3">
    <source>
        <dbReference type="PROSITE" id="PS50191"/>
    </source>
</evidence>
<dbReference type="InterPro" id="IPR036865">
    <property type="entry name" value="CRAL-TRIO_dom_sf"/>
</dbReference>
<dbReference type="AlphaFoldDB" id="K8EEC4"/>
<dbReference type="Gene3D" id="3.40.525.10">
    <property type="entry name" value="CRAL-TRIO lipid binding domain"/>
    <property type="match status" value="1"/>
</dbReference>
<accession>K8EEC4</accession>
<organism evidence="4 5">
    <name type="scientific">Bathycoccus prasinos</name>
    <dbReference type="NCBI Taxonomy" id="41875"/>
    <lineage>
        <taxon>Eukaryota</taxon>
        <taxon>Viridiplantae</taxon>
        <taxon>Chlorophyta</taxon>
        <taxon>Mamiellophyceae</taxon>
        <taxon>Mamiellales</taxon>
        <taxon>Bathycoccaceae</taxon>
        <taxon>Bathycoccus</taxon>
    </lineage>
</organism>
<dbReference type="Proteomes" id="UP000198341">
    <property type="component" value="Chromosome 4"/>
</dbReference>
<dbReference type="RefSeq" id="XP_007513846.1">
    <property type="nucleotide sequence ID" value="XM_007513784.1"/>
</dbReference>
<feature type="region of interest" description="Disordered" evidence="1">
    <location>
        <begin position="1"/>
        <end position="89"/>
    </location>
</feature>
<sequence length="720" mass="81966">MGNCCKSKPVREGVDVAQSENADDEREQRSRKSQKGIVPVVGDTEETKKTNALSKEQPRSRSPLKQADSASSLISPTIKQQEQRTKKTNKNGITDDFLLEKETKRICESSFLRPMNSVLFKKYETIFEKESGENAFSNGGALLPQWPEETEVNEAYLSAFKSYCGDCEGRFLAFHERTEDNESVWFEGEVPGGSKKQRVKMQIEPWDDHEWTSARAFAIYAFVMKHMRVSSGSGGKDSGGGLARRRSMDSSAPAAGDESESAALHLPDTRKMQKKEERMAQLIRGLGCEYMNHPLFYFCVNFFEGVNIDSGNEQMDERDYVDRCEMFLYRCLDGCQGAVFSKFKDKSIEFGMKHISDSQHLGALAYLKAYVNTRFLKRFPITTNFMHPKLDSQIERIRLSRDVAHKMRAFTFVEASDSHPAALVLSFPDTEAFKDLLSVSAPDCWLALNHFYEWTIAQPNRTRPRDKKLQTPPIFIADVKKLSLMSCTKKNVARLADTFRAAMFHPEPFSRFVIANAPMSVMALFTFGKLFMSESARMKFVMTGSSLQKAMKQAWGLEKEDIPECLGGEGYPGKALSAEEILTNEERWLHHKKCIERTRKQYPKYFAKYSEKYFVDDKKQVKTVVERKSNALANSQKEEEDESRASGSMSFTKSARRSKTMPRMGARGKDDDADESLFAGYGEEEMSEKRKKMAFLFLSIVLASFLSMLFKVFILSNNIR</sequence>
<dbReference type="PROSITE" id="PS50191">
    <property type="entry name" value="CRAL_TRIO"/>
    <property type="match status" value="1"/>
</dbReference>
<feature type="compositionally biased region" description="Polar residues" evidence="1">
    <location>
        <begin position="68"/>
        <end position="80"/>
    </location>
</feature>
<dbReference type="SUPFAM" id="SSF52087">
    <property type="entry name" value="CRAL/TRIO domain"/>
    <property type="match status" value="1"/>
</dbReference>
<feature type="compositionally biased region" description="Gly residues" evidence="1">
    <location>
        <begin position="232"/>
        <end position="242"/>
    </location>
</feature>
<dbReference type="GeneID" id="19016471"/>
<evidence type="ECO:0000256" key="1">
    <source>
        <dbReference type="SAM" id="MobiDB-lite"/>
    </source>
</evidence>
<keyword evidence="5" id="KW-1185">Reference proteome</keyword>
<dbReference type="EMBL" id="FO082275">
    <property type="protein sequence ID" value="CCO16371.1"/>
    <property type="molecule type" value="Genomic_DNA"/>
</dbReference>
<protein>
    <recommendedName>
        <fullName evidence="3">CRAL-TRIO domain-containing protein</fullName>
    </recommendedName>
</protein>
<feature type="domain" description="CRAL-TRIO" evidence="3">
    <location>
        <begin position="464"/>
        <end position="574"/>
    </location>
</feature>
<evidence type="ECO:0000313" key="5">
    <source>
        <dbReference type="Proteomes" id="UP000198341"/>
    </source>
</evidence>
<gene>
    <name evidence="4" type="ORF">Bathy04g04450</name>
</gene>